<comment type="caution">
    <text evidence="1">The sequence shown here is derived from an EMBL/GenBank/DDBJ whole genome shotgun (WGS) entry which is preliminary data.</text>
</comment>
<dbReference type="AlphaFoldDB" id="A0A9X9X3G8"/>
<evidence type="ECO:0000313" key="1">
    <source>
        <dbReference type="EMBL" id="MBR0673947.1"/>
    </source>
</evidence>
<dbReference type="EMBL" id="JAAEDM010000100">
    <property type="protein sequence ID" value="MBR0673947.1"/>
    <property type="molecule type" value="Genomic_DNA"/>
</dbReference>
<name>A0A9X9X3G8_9PROT</name>
<protein>
    <submittedName>
        <fullName evidence="1">Uncharacterized protein</fullName>
    </submittedName>
</protein>
<gene>
    <name evidence="1" type="ORF">GXW76_22440</name>
</gene>
<feature type="non-terminal residue" evidence="1">
    <location>
        <position position="92"/>
    </location>
</feature>
<evidence type="ECO:0000313" key="2">
    <source>
        <dbReference type="Proteomes" id="UP001138751"/>
    </source>
</evidence>
<accession>A0A9X9X3G8</accession>
<reference evidence="1" key="2">
    <citation type="journal article" date="2021" name="Syst. Appl. Microbiol.">
        <title>Roseomonas hellenica sp. nov., isolated from roots of wild-growing Alkanna tinctoria.</title>
        <authorList>
            <person name="Rat A."/>
            <person name="Naranjo H.D."/>
            <person name="Lebbe L."/>
            <person name="Cnockaert M."/>
            <person name="Krigas N."/>
            <person name="Grigoriadou K."/>
            <person name="Maloupa E."/>
            <person name="Willems A."/>
        </authorList>
    </citation>
    <scope>NUCLEOTIDE SEQUENCE</scope>
    <source>
        <strain evidence="1">LMG 31231</strain>
    </source>
</reference>
<keyword evidence="2" id="KW-1185">Reference proteome</keyword>
<proteinExistence type="predicted"/>
<reference evidence="1" key="1">
    <citation type="submission" date="2020-01" db="EMBL/GenBank/DDBJ databases">
        <authorList>
            <person name="Rat A."/>
        </authorList>
    </citation>
    <scope>NUCLEOTIDE SEQUENCE</scope>
    <source>
        <strain evidence="1">LMG 31231</strain>
    </source>
</reference>
<dbReference type="Proteomes" id="UP001138751">
    <property type="component" value="Unassembled WGS sequence"/>
</dbReference>
<dbReference type="RefSeq" id="WP_211864345.1">
    <property type="nucleotide sequence ID" value="NZ_JAAEDM010000100.1"/>
</dbReference>
<sequence>MPDLLRRWPHLPAFFPDAAVLPWTPVAAPDDLLALPAGEAAPPAWGGRTLRLTPGPFAPPRFGTRAVPAVLLAAEGADPVAAALAAAPPPAA</sequence>
<organism evidence="1 2">
    <name type="scientific">Neoroseomonas soli</name>
    <dbReference type="NCBI Taxonomy" id="1081025"/>
    <lineage>
        <taxon>Bacteria</taxon>
        <taxon>Pseudomonadati</taxon>
        <taxon>Pseudomonadota</taxon>
        <taxon>Alphaproteobacteria</taxon>
        <taxon>Acetobacterales</taxon>
        <taxon>Acetobacteraceae</taxon>
        <taxon>Neoroseomonas</taxon>
    </lineage>
</organism>